<evidence type="ECO:0000256" key="3">
    <source>
        <dbReference type="SAM" id="MobiDB-lite"/>
    </source>
</evidence>
<keyword evidence="6" id="KW-1185">Reference proteome</keyword>
<keyword evidence="1" id="KW-0596">Phosphopantetheine</keyword>
<feature type="region of interest" description="Disordered" evidence="3">
    <location>
        <begin position="1"/>
        <end position="21"/>
    </location>
</feature>
<dbReference type="PROSITE" id="PS00455">
    <property type="entry name" value="AMP_BINDING"/>
    <property type="match status" value="1"/>
</dbReference>
<dbReference type="EMBL" id="JBDJAW010000027">
    <property type="protein sequence ID" value="MEN3538893.1"/>
    <property type="molecule type" value="Genomic_DNA"/>
</dbReference>
<organism evidence="5 6">
    <name type="scientific">Microbispora maris</name>
    <dbReference type="NCBI Taxonomy" id="3144104"/>
    <lineage>
        <taxon>Bacteria</taxon>
        <taxon>Bacillati</taxon>
        <taxon>Actinomycetota</taxon>
        <taxon>Actinomycetes</taxon>
        <taxon>Streptosporangiales</taxon>
        <taxon>Streptosporangiaceae</taxon>
        <taxon>Microbispora</taxon>
    </lineage>
</organism>
<dbReference type="SMART" id="SM00823">
    <property type="entry name" value="PKS_PP"/>
    <property type="match status" value="1"/>
</dbReference>
<keyword evidence="2" id="KW-0597">Phosphoprotein</keyword>
<dbReference type="PROSITE" id="PS00012">
    <property type="entry name" value="PHOSPHOPANTETHEINE"/>
    <property type="match status" value="1"/>
</dbReference>
<dbReference type="PROSITE" id="PS50075">
    <property type="entry name" value="CARRIER"/>
    <property type="match status" value="1"/>
</dbReference>
<dbReference type="InterPro" id="IPR020806">
    <property type="entry name" value="PKS_PP-bd"/>
</dbReference>
<dbReference type="SUPFAM" id="SSF47336">
    <property type="entry name" value="ACP-like"/>
    <property type="match status" value="1"/>
</dbReference>
<dbReference type="Pfam" id="PF00501">
    <property type="entry name" value="AMP-binding"/>
    <property type="match status" value="1"/>
</dbReference>
<dbReference type="InterPro" id="IPR009081">
    <property type="entry name" value="PP-bd_ACP"/>
</dbReference>
<dbReference type="Gene3D" id="2.30.38.10">
    <property type="entry name" value="Luciferase, Domain 3"/>
    <property type="match status" value="1"/>
</dbReference>
<evidence type="ECO:0000256" key="1">
    <source>
        <dbReference type="ARBA" id="ARBA00022450"/>
    </source>
</evidence>
<evidence type="ECO:0000259" key="4">
    <source>
        <dbReference type="PROSITE" id="PS50075"/>
    </source>
</evidence>
<dbReference type="InterPro" id="IPR000873">
    <property type="entry name" value="AMP-dep_synth/lig_dom"/>
</dbReference>
<dbReference type="InterPro" id="IPR025110">
    <property type="entry name" value="AMP-bd_C"/>
</dbReference>
<dbReference type="InterPro" id="IPR020845">
    <property type="entry name" value="AMP-binding_CS"/>
</dbReference>
<dbReference type="InterPro" id="IPR010071">
    <property type="entry name" value="AA_adenyl_dom"/>
</dbReference>
<dbReference type="RefSeq" id="WP_346228814.1">
    <property type="nucleotide sequence ID" value="NZ_JBDJAW010000027.1"/>
</dbReference>
<dbReference type="InterPro" id="IPR006162">
    <property type="entry name" value="Ppantetheine_attach_site"/>
</dbReference>
<evidence type="ECO:0000256" key="2">
    <source>
        <dbReference type="ARBA" id="ARBA00022553"/>
    </source>
</evidence>
<comment type="caution">
    <text evidence="5">The sequence shown here is derived from an EMBL/GenBank/DDBJ whole genome shotgun (WGS) entry which is preliminary data.</text>
</comment>
<sequence>MSDAVSGPTAPPSAGRPGTGTDAATALALIRRWRDTSPDAVAVSGAGGLLTYRELTDRVDRLAALLRARGVGPEVPVGLCLERCPGMVVALLAVWRAGGAYVPLDPGFPEDRLRFMREDAGIRLVLAGQGVDSRLLDGVPDVVELAWDGVPVSGGVPGDVPADGPVGDLAYLMYTSGSTGRPKGVAVPHGAVVHLLESFASLLELAPRDAWLAVTTLSFDISVLELLLPLACGARVVVASGHETADGRALRTRAVTEAVTIMQATPASWRILLESGGVPENIATRLCGGEALPRDLADALLGDGARLWNVYGPTETTVWSTAGRVARVDENGAPAPVDLGEPIGDTTVHILGPDGRPVPPGEAGELHIGGAGLARGYRGMPGQTAARFLPDPFSGTPGARLYATGDLAVIEDGRLRYLGRADQQVKVRGFRIELGEIESVLRAAAEVADAAVGVCDGPDGLPRLVAYVVRPAGEPEEADLWPSLRDRLRRSVPEYMVPAHLVVLDALPLTPNGKLDRKALPVPEWTRARSRPYRPPATALEEDLAAMWGEVLGIAEPVGVDDDFFELGGHSLTATQIVARIQARFAINVPIVVLFENPTVAGLAAAMDRLDDDDLDLADIAALRDELDGLSAEDLAAVLDEMASES</sequence>
<dbReference type="NCBIfam" id="TIGR01733">
    <property type="entry name" value="AA-adenyl-dom"/>
    <property type="match status" value="1"/>
</dbReference>
<dbReference type="InterPro" id="IPR036736">
    <property type="entry name" value="ACP-like_sf"/>
</dbReference>
<protein>
    <submittedName>
        <fullName evidence="5">Non-ribosomal peptide synthetase</fullName>
    </submittedName>
</protein>
<dbReference type="Pfam" id="PF13193">
    <property type="entry name" value="AMP-binding_C"/>
    <property type="match status" value="1"/>
</dbReference>
<proteinExistence type="predicted"/>
<name>A0ABV0AWB6_9ACTN</name>
<dbReference type="Gene3D" id="3.40.50.980">
    <property type="match status" value="2"/>
</dbReference>
<accession>A0ABV0AWB6</accession>
<evidence type="ECO:0000313" key="5">
    <source>
        <dbReference type="EMBL" id="MEN3538893.1"/>
    </source>
</evidence>
<dbReference type="Gene3D" id="3.30.300.30">
    <property type="match status" value="1"/>
</dbReference>
<evidence type="ECO:0000313" key="6">
    <source>
        <dbReference type="Proteomes" id="UP001447516"/>
    </source>
</evidence>
<feature type="domain" description="Carrier" evidence="4">
    <location>
        <begin position="535"/>
        <end position="611"/>
    </location>
</feature>
<dbReference type="Pfam" id="PF00550">
    <property type="entry name" value="PP-binding"/>
    <property type="match status" value="1"/>
</dbReference>
<dbReference type="SUPFAM" id="SSF56801">
    <property type="entry name" value="Acetyl-CoA synthetase-like"/>
    <property type="match status" value="1"/>
</dbReference>
<dbReference type="Proteomes" id="UP001447516">
    <property type="component" value="Unassembled WGS sequence"/>
</dbReference>
<dbReference type="InterPro" id="IPR045851">
    <property type="entry name" value="AMP-bd_C_sf"/>
</dbReference>
<dbReference type="PANTHER" id="PTHR45527:SF1">
    <property type="entry name" value="FATTY ACID SYNTHASE"/>
    <property type="match status" value="1"/>
</dbReference>
<dbReference type="InterPro" id="IPR029058">
    <property type="entry name" value="AB_hydrolase_fold"/>
</dbReference>
<dbReference type="Gene3D" id="3.40.50.1820">
    <property type="entry name" value="alpha/beta hydrolase"/>
    <property type="match status" value="1"/>
</dbReference>
<dbReference type="PANTHER" id="PTHR45527">
    <property type="entry name" value="NONRIBOSOMAL PEPTIDE SYNTHETASE"/>
    <property type="match status" value="1"/>
</dbReference>
<reference evidence="5 6" key="1">
    <citation type="submission" date="2024-05" db="EMBL/GenBank/DDBJ databases">
        <title>Microbispora sp.ZYX-F-249.</title>
        <authorList>
            <person name="Xie H."/>
        </authorList>
    </citation>
    <scope>NUCLEOTIDE SEQUENCE [LARGE SCALE GENOMIC DNA]</scope>
    <source>
        <strain evidence="5 6">ZYX-F-249</strain>
    </source>
</reference>
<gene>
    <name evidence="5" type="ORF">AAH991_27535</name>
</gene>